<dbReference type="Gene3D" id="2.60.120.20">
    <property type="match status" value="1"/>
</dbReference>
<dbReference type="InterPro" id="IPR001517">
    <property type="entry name" value="Luteo_coat"/>
</dbReference>
<organism evidence="5 6">
    <name type="scientific">Cardamom polerovirus</name>
    <dbReference type="NCBI Taxonomy" id="2754871"/>
    <lineage>
        <taxon>Viruses</taxon>
        <taxon>Riboviria</taxon>
        <taxon>Orthornavirae</taxon>
        <taxon>Pisuviricota</taxon>
        <taxon>Pisoniviricetes</taxon>
        <taxon>Sobelivirales</taxon>
        <taxon>Solemoviridae</taxon>
        <taxon>Polerovirus</taxon>
        <taxon>Polerovirus CDPV</taxon>
    </lineage>
</organism>
<dbReference type="GO" id="GO:0019028">
    <property type="term" value="C:viral capsid"/>
    <property type="evidence" value="ECO:0007669"/>
    <property type="project" value="UniProtKB-KW"/>
</dbReference>
<protein>
    <submittedName>
        <fullName evidence="5">Coat protein</fullName>
    </submittedName>
</protein>
<evidence type="ECO:0000313" key="6">
    <source>
        <dbReference type="Proteomes" id="UP001243857"/>
    </source>
</evidence>
<evidence type="ECO:0000256" key="3">
    <source>
        <dbReference type="ARBA" id="ARBA00022844"/>
    </source>
</evidence>
<dbReference type="Pfam" id="PF00894">
    <property type="entry name" value="Luteo_coat"/>
    <property type="match status" value="1"/>
</dbReference>
<dbReference type="Proteomes" id="UP001243857">
    <property type="component" value="Segment"/>
</dbReference>
<feature type="compositionally biased region" description="Basic residues" evidence="4">
    <location>
        <begin position="1"/>
        <end position="20"/>
    </location>
</feature>
<keyword evidence="3" id="KW-0946">Virion</keyword>
<keyword evidence="2 5" id="KW-0167">Capsid protein</keyword>
<evidence type="ECO:0000313" key="5">
    <source>
        <dbReference type="EMBL" id="DAZ87302.1"/>
    </source>
</evidence>
<sequence>MNSARGKRNGRSRRRRRNNQTRRQQVVVVAQPRPQRRNRRRRNRNAGGGSGLGRRLSSEKFVFSKDSIQGNASGYVTFGPSLSECKPFSSGILQAYHEYKITMVEVKFISEASTTSAGSLSYELDPHLRLSELKSTINKFGLKKDGIRRFSAGQINGTEWHANSEDQFRFFWKGNGSSGTLAGSFVFTIFVTLQNPQ</sequence>
<dbReference type="PRINTS" id="PR00915">
    <property type="entry name" value="LUTEOGP1COAT"/>
</dbReference>
<accession>A0AAD2QGI9</accession>
<evidence type="ECO:0000256" key="4">
    <source>
        <dbReference type="SAM" id="MobiDB-lite"/>
    </source>
</evidence>
<feature type="region of interest" description="Disordered" evidence="4">
    <location>
        <begin position="1"/>
        <end position="54"/>
    </location>
</feature>
<dbReference type="EMBL" id="BK013145">
    <property type="protein sequence ID" value="DAZ87302.1"/>
    <property type="molecule type" value="Genomic_RNA"/>
</dbReference>
<dbReference type="InterPro" id="IPR029053">
    <property type="entry name" value="Viral_coat"/>
</dbReference>
<feature type="compositionally biased region" description="Low complexity" evidence="4">
    <location>
        <begin position="21"/>
        <end position="33"/>
    </location>
</feature>
<keyword evidence="6" id="KW-1185">Reference proteome</keyword>
<evidence type="ECO:0000256" key="1">
    <source>
        <dbReference type="ARBA" id="ARBA00004328"/>
    </source>
</evidence>
<comment type="subcellular location">
    <subcellularLocation>
        <location evidence="1">Virion</location>
    </subcellularLocation>
</comment>
<proteinExistence type="predicted"/>
<evidence type="ECO:0000256" key="2">
    <source>
        <dbReference type="ARBA" id="ARBA00022561"/>
    </source>
</evidence>
<reference evidence="5" key="1">
    <citation type="journal article" date="2021" name="Plant Gene">
        <title>Identification of two putative novel RNA viruses in the transcriptome datasets of small cardamom.</title>
        <authorList>
            <person name="Sidharthan V.K."/>
            <person name="Kalaivanan N."/>
            <person name="Baranwal V."/>
        </authorList>
    </citation>
    <scope>NUCLEOTIDE SEQUENCE</scope>
    <source>
        <strain evidence="5">Kerala</strain>
    </source>
</reference>
<dbReference type="GO" id="GO:0005198">
    <property type="term" value="F:structural molecule activity"/>
    <property type="evidence" value="ECO:0007669"/>
    <property type="project" value="InterPro"/>
</dbReference>
<feature type="compositionally biased region" description="Basic residues" evidence="4">
    <location>
        <begin position="34"/>
        <end position="44"/>
    </location>
</feature>
<name>A0AAD2QGI9_9VIRU</name>